<evidence type="ECO:0000256" key="1">
    <source>
        <dbReference type="ARBA" id="ARBA00006139"/>
    </source>
</evidence>
<comment type="catalytic activity">
    <reaction evidence="9">
        <text>Release of signal peptides from bacterial membrane prolipoproteins. Hydrolyzes -Xaa-Yaa-Zaa-|-(S,diacylglyceryl)Cys-, in which Xaa is hydrophobic (preferably Leu), and Yaa (Ala or Ser) and Zaa (Gly or Ala) have small, neutral side chains.</text>
        <dbReference type="EC" id="3.4.23.36"/>
    </reaction>
</comment>
<evidence type="ECO:0000256" key="6">
    <source>
        <dbReference type="ARBA" id="ARBA00022801"/>
    </source>
</evidence>
<keyword evidence="6 9" id="KW-0378">Hydrolase</keyword>
<dbReference type="EC" id="3.4.23.36" evidence="9"/>
<evidence type="ECO:0000256" key="10">
    <source>
        <dbReference type="RuleBase" id="RU004181"/>
    </source>
</evidence>
<comment type="subcellular location">
    <subcellularLocation>
        <location evidence="9">Cell membrane</location>
        <topology evidence="9">Multi-pass membrane protein</topology>
    </subcellularLocation>
</comment>
<evidence type="ECO:0000256" key="3">
    <source>
        <dbReference type="ARBA" id="ARBA00022670"/>
    </source>
</evidence>
<feature type="transmembrane region" description="Helical" evidence="9">
    <location>
        <begin position="93"/>
        <end position="116"/>
    </location>
</feature>
<evidence type="ECO:0000256" key="7">
    <source>
        <dbReference type="ARBA" id="ARBA00022989"/>
    </source>
</evidence>
<dbReference type="PANTHER" id="PTHR33695">
    <property type="entry name" value="LIPOPROTEIN SIGNAL PEPTIDASE"/>
    <property type="match status" value="1"/>
</dbReference>
<dbReference type="PRINTS" id="PR00781">
    <property type="entry name" value="LIPOSIGPTASE"/>
</dbReference>
<keyword evidence="11" id="KW-0449">Lipoprotein</keyword>
<evidence type="ECO:0000256" key="2">
    <source>
        <dbReference type="ARBA" id="ARBA00022475"/>
    </source>
</evidence>
<dbReference type="RefSeq" id="WP_255027476.1">
    <property type="nucleotide sequence ID" value="NZ_JANDHW010000007.1"/>
</dbReference>
<reference evidence="11 12" key="1">
    <citation type="submission" date="2022-07" db="EMBL/GenBank/DDBJ databases">
        <title>Fecal culturing of patients with breast cancer.</title>
        <authorList>
            <person name="Teng N.M.Y."/>
            <person name="Kiu R."/>
            <person name="Evans R."/>
            <person name="Baker D.J."/>
            <person name="Zenner C."/>
            <person name="Robinson S.D."/>
            <person name="Hall L.J."/>
        </authorList>
    </citation>
    <scope>NUCLEOTIDE SEQUENCE [LARGE SCALE GENOMIC DNA]</scope>
    <source>
        <strain evidence="11 12">LH1063</strain>
    </source>
</reference>
<dbReference type="GO" id="GO:0004190">
    <property type="term" value="F:aspartic-type endopeptidase activity"/>
    <property type="evidence" value="ECO:0007669"/>
    <property type="project" value="UniProtKB-EC"/>
</dbReference>
<dbReference type="EMBL" id="JANDHW010000007">
    <property type="protein sequence ID" value="MCP9612211.1"/>
    <property type="molecule type" value="Genomic_DNA"/>
</dbReference>
<feature type="active site" evidence="9">
    <location>
        <position position="179"/>
    </location>
</feature>
<evidence type="ECO:0000256" key="8">
    <source>
        <dbReference type="ARBA" id="ARBA00023136"/>
    </source>
</evidence>
<comment type="pathway">
    <text evidence="9">Protein modification; lipoprotein biosynthesis (signal peptide cleavage).</text>
</comment>
<dbReference type="HAMAP" id="MF_00161">
    <property type="entry name" value="LspA"/>
    <property type="match status" value="1"/>
</dbReference>
<organism evidence="11 12">
    <name type="scientific">Coprobacter tertius</name>
    <dbReference type="NCBI Taxonomy" id="2944915"/>
    <lineage>
        <taxon>Bacteria</taxon>
        <taxon>Pseudomonadati</taxon>
        <taxon>Bacteroidota</taxon>
        <taxon>Bacteroidia</taxon>
        <taxon>Bacteroidales</taxon>
        <taxon>Barnesiellaceae</taxon>
        <taxon>Coprobacter</taxon>
    </lineage>
</organism>
<feature type="transmembrane region" description="Helical" evidence="9">
    <location>
        <begin position="63"/>
        <end position="81"/>
    </location>
</feature>
<dbReference type="NCBIfam" id="NF011369">
    <property type="entry name" value="PRK14788.1"/>
    <property type="match status" value="1"/>
</dbReference>
<gene>
    <name evidence="9" type="primary">lspA</name>
    <name evidence="11" type="ORF">NMU02_08915</name>
</gene>
<feature type="active site" evidence="9">
    <location>
        <position position="145"/>
    </location>
</feature>
<dbReference type="PANTHER" id="PTHR33695:SF1">
    <property type="entry name" value="LIPOPROTEIN SIGNAL PEPTIDASE"/>
    <property type="match status" value="1"/>
</dbReference>
<evidence type="ECO:0000313" key="11">
    <source>
        <dbReference type="EMBL" id="MCP9612211.1"/>
    </source>
</evidence>
<dbReference type="Proteomes" id="UP001205603">
    <property type="component" value="Unassembled WGS sequence"/>
</dbReference>
<keyword evidence="7 9" id="KW-1133">Transmembrane helix</keyword>
<protein>
    <recommendedName>
        <fullName evidence="9">Lipoprotein signal peptidase</fullName>
        <ecNumber evidence="9">3.4.23.36</ecNumber>
    </recommendedName>
    <alternativeName>
        <fullName evidence="9">Prolipoprotein signal peptidase</fullName>
    </alternativeName>
    <alternativeName>
        <fullName evidence="9">Signal peptidase II</fullName>
        <shortName evidence="9">SPase II</shortName>
    </alternativeName>
</protein>
<proteinExistence type="inferred from homology"/>
<evidence type="ECO:0000256" key="4">
    <source>
        <dbReference type="ARBA" id="ARBA00022692"/>
    </source>
</evidence>
<accession>A0ABT1MIF6</accession>
<feature type="transmembrane region" description="Helical" evidence="9">
    <location>
        <begin position="6"/>
        <end position="27"/>
    </location>
</feature>
<dbReference type="InterPro" id="IPR001872">
    <property type="entry name" value="Peptidase_A8"/>
</dbReference>
<name>A0ABT1MIF6_9BACT</name>
<evidence type="ECO:0000256" key="9">
    <source>
        <dbReference type="HAMAP-Rule" id="MF_00161"/>
    </source>
</evidence>
<keyword evidence="3 9" id="KW-0645">Protease</keyword>
<comment type="caution">
    <text evidence="11">The sequence shown here is derived from an EMBL/GenBank/DDBJ whole genome shotgun (WGS) entry which is preliminary data.</text>
</comment>
<keyword evidence="12" id="KW-1185">Reference proteome</keyword>
<sequence length="209" mass="23882">MKLTKGQISVIVILLVLLIDQITKFWVKTHMYLGQDIRVTDWFYILFVENNGMAFGIEIISKLFLSVFRILAVGFISYYLFKLVKKEVKTGYVICVALILAGAAGNIIDSIFYGVIFDNPPAPFIATFLPEGGGYGTLFHGKVVDMLYFPLFRFYWPDWIPFVGGDSFEFFRPVFNIADSAISIGVILVLLFYRKYLSSEDHNKKHITE</sequence>
<keyword evidence="2 9" id="KW-1003">Cell membrane</keyword>
<comment type="similarity">
    <text evidence="1 9 10">Belongs to the peptidase A8 family.</text>
</comment>
<comment type="function">
    <text evidence="9">This protein specifically catalyzes the removal of signal peptides from prolipoproteins.</text>
</comment>
<keyword evidence="4 9" id="KW-0812">Transmembrane</keyword>
<evidence type="ECO:0000256" key="5">
    <source>
        <dbReference type="ARBA" id="ARBA00022750"/>
    </source>
</evidence>
<feature type="transmembrane region" description="Helical" evidence="9">
    <location>
        <begin position="174"/>
        <end position="193"/>
    </location>
</feature>
<dbReference type="Pfam" id="PF01252">
    <property type="entry name" value="Peptidase_A8"/>
    <property type="match status" value="1"/>
</dbReference>
<keyword evidence="8 9" id="KW-0472">Membrane</keyword>
<evidence type="ECO:0000313" key="12">
    <source>
        <dbReference type="Proteomes" id="UP001205603"/>
    </source>
</evidence>
<keyword evidence="5 9" id="KW-0064">Aspartyl protease</keyword>